<dbReference type="eggNOG" id="ENOG5033WGU">
    <property type="taxonomic scope" value="Bacteria"/>
</dbReference>
<evidence type="ECO:0000256" key="1">
    <source>
        <dbReference type="SAM" id="MobiDB-lite"/>
    </source>
</evidence>
<accession>G2J9B4</accession>
<reference evidence="2 3" key="1">
    <citation type="submission" date="2011-08" db="EMBL/GenBank/DDBJ databases">
        <title>The genome of the obligate endobacterium of an arbuscular mycorrhizal fungus reveals an interphylum network of nutritional interactions.</title>
        <authorList>
            <person name="Ghignone S."/>
            <person name="Salvioli A."/>
            <person name="Anca I."/>
            <person name="Lumini E."/>
            <person name="Ortu G."/>
            <person name="Petiti L."/>
            <person name="Cruveiller S."/>
            <person name="Bianciotto V."/>
            <person name="Piffanelli P."/>
            <person name="Lanfranco L."/>
            <person name="Bonfante P."/>
        </authorList>
    </citation>
    <scope>NUCLEOTIDE SEQUENCE [LARGE SCALE GENOMIC DNA]</scope>
    <source>
        <strain evidence="2 3">BEG34</strain>
    </source>
</reference>
<dbReference type="Proteomes" id="UP000054051">
    <property type="component" value="Unassembled WGS sequence"/>
</dbReference>
<gene>
    <name evidence="2" type="ORF">CAGGBEG34_220115</name>
</gene>
<sequence>MQKQLQKEEIERARQELLTAIYSESPEDRFLKKQAVKQLLGELIAARKCGLSFEKIVEILKSAGVELTTRTLQSYFFDLKTEEELATEAQRHAMKIIQIKAALEKKVLDQHARHAAYLAADHARRIQASQPIEQQLKKSIARNKKQEAERSEIPTSEAQTAPSVSTVDVVPLTLDAIEKTSLDLKNRTELEEDIEMRNEYVFYVSGKPFCGQLTKKQIHLLRAFGKIVVPTRGRSSRDFVEMSSKL</sequence>
<dbReference type="RefSeq" id="WP_006682567.1">
    <property type="nucleotide sequence ID" value="NZ_CAFB01000039.1"/>
</dbReference>
<keyword evidence="3" id="KW-1185">Reference proteome</keyword>
<feature type="region of interest" description="Disordered" evidence="1">
    <location>
        <begin position="138"/>
        <end position="162"/>
    </location>
</feature>
<proteinExistence type="predicted"/>
<name>G2J9B4_9BURK</name>
<evidence type="ECO:0000313" key="2">
    <source>
        <dbReference type="EMBL" id="CCD29361.1"/>
    </source>
</evidence>
<organism evidence="2 3">
    <name type="scientific">Candidatus Glomeribacter gigasporarum BEG34</name>
    <dbReference type="NCBI Taxonomy" id="1070319"/>
    <lineage>
        <taxon>Bacteria</taxon>
        <taxon>Pseudomonadati</taxon>
        <taxon>Pseudomonadota</taxon>
        <taxon>Betaproteobacteria</taxon>
        <taxon>Burkholderiales</taxon>
        <taxon>Burkholderiaceae</taxon>
        <taxon>Candidatus Glomeribacter</taxon>
    </lineage>
</organism>
<feature type="compositionally biased region" description="Polar residues" evidence="1">
    <location>
        <begin position="153"/>
        <end position="162"/>
    </location>
</feature>
<protein>
    <submittedName>
        <fullName evidence="2">Uncharacterized protein</fullName>
    </submittedName>
</protein>
<evidence type="ECO:0000313" key="3">
    <source>
        <dbReference type="Proteomes" id="UP000054051"/>
    </source>
</evidence>
<dbReference type="OrthoDB" id="9110480at2"/>
<comment type="caution">
    <text evidence="2">The sequence shown here is derived from an EMBL/GenBank/DDBJ whole genome shotgun (WGS) entry which is preliminary data.</text>
</comment>
<dbReference type="STRING" id="1070319.CAGGBEG34_220115"/>
<dbReference type="AlphaFoldDB" id="G2J9B4"/>
<dbReference type="EMBL" id="CAFB01000039">
    <property type="protein sequence ID" value="CCD29361.1"/>
    <property type="molecule type" value="Genomic_DNA"/>
</dbReference>